<dbReference type="Pfam" id="PF09339">
    <property type="entry name" value="HTH_IclR"/>
    <property type="match status" value="1"/>
</dbReference>
<evidence type="ECO:0000259" key="7">
    <source>
        <dbReference type="PROSITE" id="PS51078"/>
    </source>
</evidence>
<accession>A0A1H3QHA8</accession>
<dbReference type="PROSITE" id="PS51077">
    <property type="entry name" value="HTH_ICLR"/>
    <property type="match status" value="1"/>
</dbReference>
<dbReference type="AlphaFoldDB" id="A0A1H3QHA8"/>
<dbReference type="Pfam" id="PF01614">
    <property type="entry name" value="IclR_C"/>
    <property type="match status" value="1"/>
</dbReference>
<keyword evidence="3" id="KW-0804">Transcription</keyword>
<evidence type="ECO:0000256" key="4">
    <source>
        <dbReference type="ARBA" id="ARBA00058938"/>
    </source>
</evidence>
<organism evidence="8 9">
    <name type="scientific">Tindallia californiensis</name>
    <dbReference type="NCBI Taxonomy" id="159292"/>
    <lineage>
        <taxon>Bacteria</taxon>
        <taxon>Bacillati</taxon>
        <taxon>Bacillota</taxon>
        <taxon>Clostridia</taxon>
        <taxon>Peptostreptococcales</taxon>
        <taxon>Tindalliaceae</taxon>
        <taxon>Tindallia</taxon>
    </lineage>
</organism>
<dbReference type="InterPro" id="IPR050707">
    <property type="entry name" value="HTH_MetabolicPath_Reg"/>
</dbReference>
<dbReference type="EMBL" id="FNPV01000009">
    <property type="protein sequence ID" value="SDZ12673.1"/>
    <property type="molecule type" value="Genomic_DNA"/>
</dbReference>
<reference evidence="8 9" key="1">
    <citation type="submission" date="2016-10" db="EMBL/GenBank/DDBJ databases">
        <authorList>
            <person name="de Groot N.N."/>
        </authorList>
    </citation>
    <scope>NUCLEOTIDE SEQUENCE [LARGE SCALE GENOMIC DNA]</scope>
    <source>
        <strain evidence="8 9">APO</strain>
    </source>
</reference>
<dbReference type="SUPFAM" id="SSF46785">
    <property type="entry name" value="Winged helix' DNA-binding domain"/>
    <property type="match status" value="1"/>
</dbReference>
<feature type="domain" description="IclR-ED" evidence="7">
    <location>
        <begin position="71"/>
        <end position="254"/>
    </location>
</feature>
<dbReference type="InterPro" id="IPR036390">
    <property type="entry name" value="WH_DNA-bd_sf"/>
</dbReference>
<dbReference type="Gene3D" id="3.30.450.40">
    <property type="match status" value="1"/>
</dbReference>
<dbReference type="InterPro" id="IPR029016">
    <property type="entry name" value="GAF-like_dom_sf"/>
</dbReference>
<keyword evidence="2 8" id="KW-0238">DNA-binding</keyword>
<dbReference type="FunFam" id="1.10.10.10:FF:000056">
    <property type="entry name" value="IclR family transcriptional regulator"/>
    <property type="match status" value="1"/>
</dbReference>
<keyword evidence="9" id="KW-1185">Reference proteome</keyword>
<dbReference type="InterPro" id="IPR005471">
    <property type="entry name" value="Tscrpt_reg_IclR_N"/>
</dbReference>
<evidence type="ECO:0000256" key="3">
    <source>
        <dbReference type="ARBA" id="ARBA00023163"/>
    </source>
</evidence>
<dbReference type="InterPro" id="IPR036388">
    <property type="entry name" value="WH-like_DNA-bd_sf"/>
</dbReference>
<dbReference type="Gene3D" id="1.10.10.10">
    <property type="entry name" value="Winged helix-like DNA-binding domain superfamily/Winged helix DNA-binding domain"/>
    <property type="match status" value="1"/>
</dbReference>
<dbReference type="RefSeq" id="WP_093314886.1">
    <property type="nucleotide sequence ID" value="NZ_FNPV01000009.1"/>
</dbReference>
<evidence type="ECO:0000313" key="8">
    <source>
        <dbReference type="EMBL" id="SDZ12673.1"/>
    </source>
</evidence>
<gene>
    <name evidence="8" type="ORF">SAMN05192546_10979</name>
</gene>
<evidence type="ECO:0000256" key="5">
    <source>
        <dbReference type="ARBA" id="ARBA00070406"/>
    </source>
</evidence>
<dbReference type="GO" id="GO:0003700">
    <property type="term" value="F:DNA-binding transcription factor activity"/>
    <property type="evidence" value="ECO:0007669"/>
    <property type="project" value="TreeGrafter"/>
</dbReference>
<name>A0A1H3QHA8_9FIRM</name>
<dbReference type="GO" id="GO:0003677">
    <property type="term" value="F:DNA binding"/>
    <property type="evidence" value="ECO:0007669"/>
    <property type="project" value="UniProtKB-KW"/>
</dbReference>
<evidence type="ECO:0000259" key="6">
    <source>
        <dbReference type="PROSITE" id="PS51077"/>
    </source>
</evidence>
<keyword evidence="1" id="KW-0805">Transcription regulation</keyword>
<dbReference type="PANTHER" id="PTHR30136:SF7">
    <property type="entry name" value="HTH-TYPE TRANSCRIPTIONAL REGULATOR KDGR-RELATED"/>
    <property type="match status" value="1"/>
</dbReference>
<evidence type="ECO:0000256" key="2">
    <source>
        <dbReference type="ARBA" id="ARBA00023125"/>
    </source>
</evidence>
<protein>
    <recommendedName>
        <fullName evidence="5">Glycerol operon regulatory protein</fullName>
    </recommendedName>
</protein>
<dbReference type="SMART" id="SM00346">
    <property type="entry name" value="HTH_ICLR"/>
    <property type="match status" value="1"/>
</dbReference>
<feature type="domain" description="HTH iclR-type" evidence="6">
    <location>
        <begin position="8"/>
        <end position="70"/>
    </location>
</feature>
<dbReference type="STRING" id="159292.SAMN05192546_10979"/>
<comment type="function">
    <text evidence="4">May be an activator protein for the gylABX operon.</text>
</comment>
<evidence type="ECO:0000256" key="1">
    <source>
        <dbReference type="ARBA" id="ARBA00023015"/>
    </source>
</evidence>
<dbReference type="PROSITE" id="PS51078">
    <property type="entry name" value="ICLR_ED"/>
    <property type="match status" value="1"/>
</dbReference>
<dbReference type="GO" id="GO:0045892">
    <property type="term" value="P:negative regulation of DNA-templated transcription"/>
    <property type="evidence" value="ECO:0007669"/>
    <property type="project" value="TreeGrafter"/>
</dbReference>
<sequence length="256" mass="29194">MKDSINTVQSVDRTIAIMELLSTHQDGLGLTEVSQLIGLHKSTVHRLLLTLIHHGYVSQSQHNQRYHLSIKMFEIGSRIIDRMELLKVARPYIEAIRDVTNEVVHLVIPDGTDMVYIDKVESNNNIRMHSRIGARSPLYSTSAGKAMMAYWPEPKVREIWEASEIIQRTPNTVVVYDELLKVLEKVREAGYALDEEENEFGIRCIGAPVFNYRNDVIGAVSISGPTIRVTCEVIDAFKEHLLKYTRLISNEMGYRN</sequence>
<dbReference type="SUPFAM" id="SSF55781">
    <property type="entry name" value="GAF domain-like"/>
    <property type="match status" value="1"/>
</dbReference>
<proteinExistence type="predicted"/>
<evidence type="ECO:0000313" key="9">
    <source>
        <dbReference type="Proteomes" id="UP000199230"/>
    </source>
</evidence>
<dbReference type="PANTHER" id="PTHR30136">
    <property type="entry name" value="HELIX-TURN-HELIX TRANSCRIPTIONAL REGULATOR, ICLR FAMILY"/>
    <property type="match status" value="1"/>
</dbReference>
<dbReference type="InterPro" id="IPR014757">
    <property type="entry name" value="Tscrpt_reg_IclR_C"/>
</dbReference>
<dbReference type="OrthoDB" id="9791752at2"/>
<dbReference type="Proteomes" id="UP000199230">
    <property type="component" value="Unassembled WGS sequence"/>
</dbReference>